<accession>A0A8C5SNB7</accession>
<dbReference type="Proteomes" id="UP000694406">
    <property type="component" value="Unplaced"/>
</dbReference>
<reference evidence="5" key="1">
    <citation type="submission" date="2025-08" db="UniProtKB">
        <authorList>
            <consortium name="Ensembl"/>
        </authorList>
    </citation>
    <scope>IDENTIFICATION</scope>
</reference>
<dbReference type="GO" id="GO:0005576">
    <property type="term" value="C:extracellular region"/>
    <property type="evidence" value="ECO:0007669"/>
    <property type="project" value="UniProtKB-ARBA"/>
</dbReference>
<dbReference type="GO" id="GO:0019814">
    <property type="term" value="C:immunoglobulin complex"/>
    <property type="evidence" value="ECO:0007669"/>
    <property type="project" value="UniProtKB-KW"/>
</dbReference>
<dbReference type="InterPro" id="IPR007110">
    <property type="entry name" value="Ig-like_dom"/>
</dbReference>
<dbReference type="InterPro" id="IPR013106">
    <property type="entry name" value="Ig_V-set"/>
</dbReference>
<dbReference type="InterPro" id="IPR050199">
    <property type="entry name" value="IgHV"/>
</dbReference>
<dbReference type="GeneTree" id="ENSGT01030000234536"/>
<evidence type="ECO:0000259" key="4">
    <source>
        <dbReference type="PROSITE" id="PS50835"/>
    </source>
</evidence>
<dbReference type="GO" id="GO:0002250">
    <property type="term" value="P:adaptive immune response"/>
    <property type="evidence" value="ECO:0007669"/>
    <property type="project" value="UniProtKB-KW"/>
</dbReference>
<dbReference type="InterPro" id="IPR036179">
    <property type="entry name" value="Ig-like_dom_sf"/>
</dbReference>
<evidence type="ECO:0000313" key="6">
    <source>
        <dbReference type="Proteomes" id="UP000694406"/>
    </source>
</evidence>
<evidence type="ECO:0000256" key="1">
    <source>
        <dbReference type="ARBA" id="ARBA00022859"/>
    </source>
</evidence>
<keyword evidence="3" id="KW-1280">Immunoglobulin</keyword>
<protein>
    <recommendedName>
        <fullName evidence="4">Ig-like domain-containing protein</fullName>
    </recommendedName>
</protein>
<keyword evidence="2" id="KW-1064">Adaptive immunity</keyword>
<keyword evidence="6" id="KW-1185">Reference proteome</keyword>
<dbReference type="PANTHER" id="PTHR23266">
    <property type="entry name" value="IMMUNOGLOBULIN HEAVY CHAIN"/>
    <property type="match status" value="1"/>
</dbReference>
<reference evidence="5" key="2">
    <citation type="submission" date="2025-09" db="UniProtKB">
        <authorList>
            <consortium name="Ensembl"/>
        </authorList>
    </citation>
    <scope>IDENTIFICATION</scope>
</reference>
<dbReference type="SUPFAM" id="SSF48726">
    <property type="entry name" value="Immunoglobulin"/>
    <property type="match status" value="1"/>
</dbReference>
<dbReference type="Pfam" id="PF07686">
    <property type="entry name" value="V-set"/>
    <property type="match status" value="1"/>
</dbReference>
<proteinExistence type="predicted"/>
<dbReference type="AlphaFoldDB" id="A0A8C5SNB7"/>
<evidence type="ECO:0000313" key="5">
    <source>
        <dbReference type="Ensembl" id="ENSLLTP00000019987.1"/>
    </source>
</evidence>
<name>A0A8C5SNB7_LATLA</name>
<keyword evidence="1" id="KW-0391">Immunity</keyword>
<organism evidence="5 6">
    <name type="scientific">Laticauda laticaudata</name>
    <name type="common">Blue-ringed sea krait</name>
    <name type="synonym">Blue-lipped sea krait</name>
    <dbReference type="NCBI Taxonomy" id="8630"/>
    <lineage>
        <taxon>Eukaryota</taxon>
        <taxon>Metazoa</taxon>
        <taxon>Chordata</taxon>
        <taxon>Craniata</taxon>
        <taxon>Vertebrata</taxon>
        <taxon>Euteleostomi</taxon>
        <taxon>Lepidosauria</taxon>
        <taxon>Squamata</taxon>
        <taxon>Bifurcata</taxon>
        <taxon>Unidentata</taxon>
        <taxon>Episquamata</taxon>
        <taxon>Toxicofera</taxon>
        <taxon>Serpentes</taxon>
        <taxon>Colubroidea</taxon>
        <taxon>Elapidae</taxon>
        <taxon>Laticaudinae</taxon>
        <taxon>Laticauda</taxon>
    </lineage>
</organism>
<dbReference type="SMART" id="SM00406">
    <property type="entry name" value="IGv"/>
    <property type="match status" value="1"/>
</dbReference>
<evidence type="ECO:0000256" key="2">
    <source>
        <dbReference type="ARBA" id="ARBA00023130"/>
    </source>
</evidence>
<evidence type="ECO:0000256" key="3">
    <source>
        <dbReference type="ARBA" id="ARBA00043265"/>
    </source>
</evidence>
<sequence>QSIESEEICFRNHGQHLNLLCKVTDVSIIDSRYAQNWVHQPPGKGLEWIARIYSHDGRKWYSSSFQRCTYKSKNEYSLQLNSMSASDTAMYYCAGDSH</sequence>
<feature type="domain" description="Ig-like" evidence="4">
    <location>
        <begin position="14"/>
        <end position="98"/>
    </location>
</feature>
<dbReference type="Gene3D" id="2.60.40.10">
    <property type="entry name" value="Immunoglobulins"/>
    <property type="match status" value="1"/>
</dbReference>
<dbReference type="InterPro" id="IPR013783">
    <property type="entry name" value="Ig-like_fold"/>
</dbReference>
<dbReference type="Ensembl" id="ENSLLTT00000020729.1">
    <property type="protein sequence ID" value="ENSLLTP00000019987.1"/>
    <property type="gene ID" value="ENSLLTG00000014996.1"/>
</dbReference>
<dbReference type="PROSITE" id="PS50835">
    <property type="entry name" value="IG_LIKE"/>
    <property type="match status" value="1"/>
</dbReference>